<dbReference type="AlphaFoldDB" id="A0AAV6LFM0"/>
<accession>A0AAV6LFM0</accession>
<gene>
    <name evidence="2" type="ORF">RHGRI_005447</name>
</gene>
<evidence type="ECO:0000313" key="3">
    <source>
        <dbReference type="Proteomes" id="UP000823749"/>
    </source>
</evidence>
<feature type="region of interest" description="Disordered" evidence="1">
    <location>
        <begin position="1"/>
        <end position="61"/>
    </location>
</feature>
<comment type="caution">
    <text evidence="2">The sequence shown here is derived from an EMBL/GenBank/DDBJ whole genome shotgun (WGS) entry which is preliminary data.</text>
</comment>
<feature type="compositionally biased region" description="Basic and acidic residues" evidence="1">
    <location>
        <begin position="52"/>
        <end position="61"/>
    </location>
</feature>
<proteinExistence type="predicted"/>
<dbReference type="EMBL" id="JACTNZ010000002">
    <property type="protein sequence ID" value="KAG5562722.1"/>
    <property type="molecule type" value="Genomic_DNA"/>
</dbReference>
<organism evidence="2 3">
    <name type="scientific">Rhododendron griersonianum</name>
    <dbReference type="NCBI Taxonomy" id="479676"/>
    <lineage>
        <taxon>Eukaryota</taxon>
        <taxon>Viridiplantae</taxon>
        <taxon>Streptophyta</taxon>
        <taxon>Embryophyta</taxon>
        <taxon>Tracheophyta</taxon>
        <taxon>Spermatophyta</taxon>
        <taxon>Magnoliopsida</taxon>
        <taxon>eudicotyledons</taxon>
        <taxon>Gunneridae</taxon>
        <taxon>Pentapetalae</taxon>
        <taxon>asterids</taxon>
        <taxon>Ericales</taxon>
        <taxon>Ericaceae</taxon>
        <taxon>Ericoideae</taxon>
        <taxon>Rhodoreae</taxon>
        <taxon>Rhododendron</taxon>
    </lineage>
</organism>
<name>A0AAV6LFM0_9ERIC</name>
<protein>
    <submittedName>
        <fullName evidence="2">Uncharacterized protein</fullName>
    </submittedName>
</protein>
<reference evidence="2" key="1">
    <citation type="submission" date="2020-08" db="EMBL/GenBank/DDBJ databases">
        <title>Plant Genome Project.</title>
        <authorList>
            <person name="Zhang R.-G."/>
        </authorList>
    </citation>
    <scope>NUCLEOTIDE SEQUENCE</scope>
    <source>
        <strain evidence="2">WSP0</strain>
        <tissue evidence="2">Leaf</tissue>
    </source>
</reference>
<evidence type="ECO:0000313" key="2">
    <source>
        <dbReference type="EMBL" id="KAG5562722.1"/>
    </source>
</evidence>
<dbReference type="Proteomes" id="UP000823749">
    <property type="component" value="Chromosome 2"/>
</dbReference>
<sequence length="61" mass="6493">MQTDRGQHHASPTRKIPPPIRPGPGHGTQPTDPNGVLLPDPSRSGSRGSNQEVERVHIGIA</sequence>
<evidence type="ECO:0000256" key="1">
    <source>
        <dbReference type="SAM" id="MobiDB-lite"/>
    </source>
</evidence>
<keyword evidence="3" id="KW-1185">Reference proteome</keyword>